<evidence type="ECO:0000256" key="15">
    <source>
        <dbReference type="ARBA" id="ARBA00023180"/>
    </source>
</evidence>
<evidence type="ECO:0000256" key="9">
    <source>
        <dbReference type="ARBA" id="ARBA00022981"/>
    </source>
</evidence>
<name>A0A3Q0SB69_AMPCI</name>
<comment type="pathway">
    <text evidence="2">Protein modification; protein glycosylation.</text>
</comment>
<evidence type="ECO:0000256" key="11">
    <source>
        <dbReference type="ARBA" id="ARBA00023034"/>
    </source>
</evidence>
<keyword evidence="6" id="KW-0808">Transferase</keyword>
<comment type="catalytic activity">
    <reaction evidence="17">
        <text>3-O-[alpha-Neu5Ac-(2-&gt;3)-beta-D-Gal-(1-&gt;3)-alpha-D-GalNAc]-L-Thr-[protein] + CMP-N-acetyl-beta-neuraminate = a 3-O-{alpha-Neu5Ac-(2-&gt;3)-beta-D-Gal-(1-&gt;3)-[alpha-Neu5Ac-(2-&gt;6)]-alpha-D-GalNAc}-L-threonyl-[protein] + CMP + H(+)</text>
        <dbReference type="Rhea" id="RHEA:65284"/>
        <dbReference type="Rhea" id="RHEA-COMP:16762"/>
        <dbReference type="Rhea" id="RHEA-COMP:16763"/>
        <dbReference type="ChEBI" id="CHEBI:15378"/>
        <dbReference type="ChEBI" id="CHEBI:57812"/>
        <dbReference type="ChEBI" id="CHEBI:60377"/>
        <dbReference type="ChEBI" id="CHEBI:156396"/>
        <dbReference type="ChEBI" id="CHEBI:156398"/>
    </reaction>
    <physiologicalReaction direction="left-to-right" evidence="17">
        <dbReference type="Rhea" id="RHEA:65285"/>
    </physiologicalReaction>
</comment>
<dbReference type="EC" id="2.4.3.7" evidence="19"/>
<keyword evidence="15" id="KW-0325">Glycoprotein</keyword>
<keyword evidence="22" id="KW-1185">Reference proteome</keyword>
<evidence type="ECO:0000256" key="8">
    <source>
        <dbReference type="ARBA" id="ARBA00022968"/>
    </source>
</evidence>
<reference evidence="21" key="1">
    <citation type="submission" date="2025-08" db="UniProtKB">
        <authorList>
            <consortium name="Ensembl"/>
        </authorList>
    </citation>
    <scope>IDENTIFICATION</scope>
</reference>
<keyword evidence="14" id="KW-1015">Disulfide bond</keyword>
<evidence type="ECO:0000256" key="10">
    <source>
        <dbReference type="ARBA" id="ARBA00022989"/>
    </source>
</evidence>
<accession>A0A3Q0SB69</accession>
<comment type="catalytic activity">
    <reaction evidence="18">
        <text>3-O-[alpha-Neu5Ac-(2-&gt;3)-beta-D-Gal-(1-&gt;3)-alpha-D-GalNAc]-L-Ser-[protein] + CMP-N-acetyl-beta-neuraminate = a 3-O-{alpha-Neu5Ac-(2-&gt;3)-beta-D-Gal-(1-&gt;3)-[alpha-Neu5Ac-(2-&gt;6)]-alpha-D-GalNAc}-L-seryl-[protein] + CMP + H(+)</text>
        <dbReference type="Rhea" id="RHEA:65280"/>
        <dbReference type="Rhea" id="RHEA-COMP:16760"/>
        <dbReference type="Rhea" id="RHEA-COMP:16761"/>
        <dbReference type="ChEBI" id="CHEBI:15378"/>
        <dbReference type="ChEBI" id="CHEBI:57812"/>
        <dbReference type="ChEBI" id="CHEBI:60377"/>
        <dbReference type="ChEBI" id="CHEBI:156395"/>
        <dbReference type="ChEBI" id="CHEBI:156397"/>
    </reaction>
    <physiologicalReaction direction="left-to-right" evidence="18">
        <dbReference type="Rhea" id="RHEA:65281"/>
    </physiologicalReaction>
</comment>
<keyword evidence="9" id="KW-0730">Sialic acid</keyword>
<evidence type="ECO:0000256" key="7">
    <source>
        <dbReference type="ARBA" id="ARBA00022692"/>
    </source>
</evidence>
<dbReference type="Pfam" id="PF00777">
    <property type="entry name" value="Glyco_transf_29"/>
    <property type="match status" value="1"/>
</dbReference>
<evidence type="ECO:0000313" key="21">
    <source>
        <dbReference type="Ensembl" id="ENSACIP00000022104.1"/>
    </source>
</evidence>
<evidence type="ECO:0000256" key="1">
    <source>
        <dbReference type="ARBA" id="ARBA00004323"/>
    </source>
</evidence>
<evidence type="ECO:0000313" key="22">
    <source>
        <dbReference type="Proteomes" id="UP000261340"/>
    </source>
</evidence>
<evidence type="ECO:0000256" key="3">
    <source>
        <dbReference type="ARBA" id="ARBA00004934"/>
    </source>
</evidence>
<dbReference type="InterPro" id="IPR038578">
    <property type="entry name" value="GT29-like_sf"/>
</dbReference>
<evidence type="ECO:0000256" key="18">
    <source>
        <dbReference type="ARBA" id="ARBA00053014"/>
    </source>
</evidence>
<dbReference type="GO" id="GO:0009311">
    <property type="term" value="P:oligosaccharide metabolic process"/>
    <property type="evidence" value="ECO:0007669"/>
    <property type="project" value="TreeGrafter"/>
</dbReference>
<dbReference type="InterPro" id="IPR001675">
    <property type="entry name" value="Glyco_trans_29"/>
</dbReference>
<evidence type="ECO:0000256" key="20">
    <source>
        <dbReference type="SAM" id="Phobius"/>
    </source>
</evidence>
<keyword evidence="5" id="KW-0328">Glycosyltransferase</keyword>
<comment type="similarity">
    <text evidence="4">Belongs to the glycosyltransferase 29 family.</text>
</comment>
<dbReference type="GO" id="GO:0047290">
    <property type="term" value="F:alpha-N-acetylneuraminyl-2,3-beta-galactosyl-1,3-N-acetyl-galactosaminide 6-alpha-sialyltransferase activity"/>
    <property type="evidence" value="ECO:0007669"/>
    <property type="project" value="UniProtKB-EC"/>
</dbReference>
<dbReference type="Proteomes" id="UP000261340">
    <property type="component" value="Unplaced"/>
</dbReference>
<evidence type="ECO:0000256" key="19">
    <source>
        <dbReference type="ARBA" id="ARBA00066955"/>
    </source>
</evidence>
<evidence type="ECO:0000256" key="12">
    <source>
        <dbReference type="ARBA" id="ARBA00023098"/>
    </source>
</evidence>
<dbReference type="PANTHER" id="PTHR45906:SF2">
    <property type="entry name" value="ALPHA-N-ACETYLGALACTOSAMINIDE ALPHA-2,6-SIALYLTRANSFERASE 3"/>
    <property type="match status" value="1"/>
</dbReference>
<feature type="transmembrane region" description="Helical" evidence="20">
    <location>
        <begin position="23"/>
        <end position="45"/>
    </location>
</feature>
<keyword evidence="7 20" id="KW-0812">Transmembrane</keyword>
<keyword evidence="8" id="KW-0735">Signal-anchor</keyword>
<sequence>MDNDPKHTAQAPQEFLKAKKWNILQWLNLLIYVDWSDLVVNVLSLPPQKKSLIATSLIVAMSLFVVVVNYSEKPYFLLGETFSSHWMFSKQPYKAFKPHLGYVSIPKQEPLKLNCELCSIVSSSGQMLGQAAGPQIDHSPCIWRMNNAPTRGFENDVGRRTTLRVVSHTSVPLLLQKPQYFFGQGNDTVYVVWGPLRNMRKDGKGIVYNMLRQASENYPHARIYVTTEDRMNYCDMIFKKETGRDRIQSGSYLSTGWFTLILAMDMCKEIHIYGMINDTYCYKRVPYHYYEAGSRDECAEYLLHESAPYGGHRFITEKSVFAKWAKSHAIKFFNPQWQLS</sequence>
<dbReference type="GeneTree" id="ENSGT00940000159735"/>
<protein>
    <recommendedName>
        <fullName evidence="19">alpha-N-acetylneuraminyl-2,3-beta-galactosyl-1,3-N-acetylgalactosaminide6-alpha-sialyltransferase</fullName>
        <ecNumber evidence="19">2.4.3.7</ecNumber>
    </recommendedName>
</protein>
<evidence type="ECO:0000256" key="4">
    <source>
        <dbReference type="ARBA" id="ARBA00006003"/>
    </source>
</evidence>
<evidence type="ECO:0000256" key="5">
    <source>
        <dbReference type="ARBA" id="ARBA00022676"/>
    </source>
</evidence>
<dbReference type="Gene3D" id="3.90.1480.20">
    <property type="entry name" value="Glycosyl transferase family 29"/>
    <property type="match status" value="1"/>
</dbReference>
<dbReference type="FunFam" id="3.90.1480.20:FF:000008">
    <property type="entry name" value="ST6 N-acetylgalactosaminide alpha-2,6-sialyltransferase 3"/>
    <property type="match status" value="1"/>
</dbReference>
<reference evidence="21" key="2">
    <citation type="submission" date="2025-09" db="UniProtKB">
        <authorList>
            <consortium name="Ensembl"/>
        </authorList>
    </citation>
    <scope>IDENTIFICATION</scope>
</reference>
<dbReference type="GO" id="GO:0001665">
    <property type="term" value="F:alpha-N-acetylgalactosaminide alpha-2,6-sialyltransferase activity"/>
    <property type="evidence" value="ECO:0007669"/>
    <property type="project" value="TreeGrafter"/>
</dbReference>
<dbReference type="GO" id="GO:0000139">
    <property type="term" value="C:Golgi membrane"/>
    <property type="evidence" value="ECO:0007669"/>
    <property type="project" value="UniProtKB-SubCell"/>
</dbReference>
<evidence type="ECO:0000256" key="6">
    <source>
        <dbReference type="ARBA" id="ARBA00022679"/>
    </source>
</evidence>
<evidence type="ECO:0000256" key="16">
    <source>
        <dbReference type="ARBA" id="ARBA00043744"/>
    </source>
</evidence>
<comment type="pathway">
    <text evidence="3">Glycolipid biosynthesis.</text>
</comment>
<organism evidence="21 22">
    <name type="scientific">Amphilophus citrinellus</name>
    <name type="common">Midas cichlid</name>
    <name type="synonym">Cichlasoma citrinellum</name>
    <dbReference type="NCBI Taxonomy" id="61819"/>
    <lineage>
        <taxon>Eukaryota</taxon>
        <taxon>Metazoa</taxon>
        <taxon>Chordata</taxon>
        <taxon>Craniata</taxon>
        <taxon>Vertebrata</taxon>
        <taxon>Euteleostomi</taxon>
        <taxon>Actinopterygii</taxon>
        <taxon>Neopterygii</taxon>
        <taxon>Teleostei</taxon>
        <taxon>Neoteleostei</taxon>
        <taxon>Acanthomorphata</taxon>
        <taxon>Ovalentaria</taxon>
        <taxon>Cichlomorphae</taxon>
        <taxon>Cichliformes</taxon>
        <taxon>Cichlidae</taxon>
        <taxon>New World cichlids</taxon>
        <taxon>Cichlasomatinae</taxon>
        <taxon>Heroini</taxon>
        <taxon>Amphilophus</taxon>
    </lineage>
</organism>
<evidence type="ECO:0000256" key="14">
    <source>
        <dbReference type="ARBA" id="ARBA00023157"/>
    </source>
</evidence>
<comment type="subcellular location">
    <subcellularLocation>
        <location evidence="1">Golgi apparatus membrane</location>
        <topology evidence="1">Single-pass type II membrane protein</topology>
    </subcellularLocation>
</comment>
<dbReference type="PANTHER" id="PTHR45906">
    <property type="entry name" value="ALPHA-N-ACETYL-NEURAMINYL-2,3-BETA-GALACTOSYL-1, 3-N-ACETYL-GALACTOSAMINIDE ALPHA-2,6-SIALYLTRANSFERASE-LIKE"/>
    <property type="match status" value="1"/>
</dbReference>
<feature type="transmembrane region" description="Helical" evidence="20">
    <location>
        <begin position="52"/>
        <end position="71"/>
    </location>
</feature>
<keyword evidence="10 20" id="KW-1133">Transmembrane helix</keyword>
<dbReference type="GO" id="GO:0001574">
    <property type="term" value="P:ganglioside biosynthetic process"/>
    <property type="evidence" value="ECO:0007669"/>
    <property type="project" value="TreeGrafter"/>
</dbReference>
<proteinExistence type="inferred from homology"/>
<evidence type="ECO:0000256" key="13">
    <source>
        <dbReference type="ARBA" id="ARBA00023136"/>
    </source>
</evidence>
<evidence type="ECO:0000256" key="17">
    <source>
        <dbReference type="ARBA" id="ARBA00050681"/>
    </source>
</evidence>
<keyword evidence="11" id="KW-0333">Golgi apparatus</keyword>
<dbReference type="Ensembl" id="ENSACIT00000022692.1">
    <property type="protein sequence ID" value="ENSACIP00000022104.1"/>
    <property type="gene ID" value="ENSACIG00000017153.1"/>
</dbReference>
<keyword evidence="12" id="KW-0443">Lipid metabolism</keyword>
<dbReference type="STRING" id="61819.ENSACIP00000022104"/>
<evidence type="ECO:0000256" key="2">
    <source>
        <dbReference type="ARBA" id="ARBA00004922"/>
    </source>
</evidence>
<comment type="catalytic activity">
    <reaction evidence="16">
        <text>a ganglioside GM1b (d18:1(4E)) + CMP-N-acetyl-beta-neuraminate = a ganglioside GD1alpha (d18:1(4E)) + CMP + H(+)</text>
        <dbReference type="Rhea" id="RHEA:41968"/>
        <dbReference type="ChEBI" id="CHEBI:15378"/>
        <dbReference type="ChEBI" id="CHEBI:57812"/>
        <dbReference type="ChEBI" id="CHEBI:60377"/>
        <dbReference type="ChEBI" id="CHEBI:78568"/>
        <dbReference type="ChEBI" id="CHEBI:78569"/>
    </reaction>
    <physiologicalReaction direction="left-to-right" evidence="16">
        <dbReference type="Rhea" id="RHEA:41969"/>
    </physiologicalReaction>
</comment>
<dbReference type="AlphaFoldDB" id="A0A3Q0SB69"/>
<keyword evidence="13 20" id="KW-0472">Membrane</keyword>